<reference evidence="1 2" key="1">
    <citation type="submission" date="2023-09" db="EMBL/GenBank/DDBJ databases">
        <authorList>
            <person name="Golyshina O.V."/>
            <person name="Lunev E.A."/>
            <person name="Bargiela R."/>
            <person name="Gaines M.C."/>
            <person name="Daum B."/>
            <person name="Bale N.J."/>
            <person name="Koenen M."/>
            <person name="Sinninghe Damst J.S."/>
            <person name="Yakimov M."/>
            <person name="Golyshin P.N."/>
        </authorList>
    </citation>
    <scope>NUCLEOTIDE SEQUENCE [LARGE SCALE GENOMIC DNA]</scope>
    <source>
        <strain evidence="1 2">M1</strain>
    </source>
</reference>
<dbReference type="GeneID" id="95967803"/>
<proteinExistence type="predicted"/>
<accession>A0AAX4NG65</accession>
<dbReference type="EMBL" id="CP133772">
    <property type="protein sequence ID" value="WYY00492.1"/>
    <property type="molecule type" value="Genomic_DNA"/>
</dbReference>
<dbReference type="KEGG" id="omr:OXIME_001066"/>
<evidence type="ECO:0000313" key="1">
    <source>
        <dbReference type="EMBL" id="WYY00492.1"/>
    </source>
</evidence>
<dbReference type="AlphaFoldDB" id="A0AAX4NG65"/>
<keyword evidence="2" id="KW-1185">Reference proteome</keyword>
<sequence>MKKHGNASNSILSVAEYLKKVINITVLRSAKFRLAMKWRGFMPMGITPYHVPDLEEKRIKRMRWLK</sequence>
<protein>
    <submittedName>
        <fullName evidence="1">Uncharacterized protein</fullName>
    </submittedName>
</protein>
<gene>
    <name evidence="1" type="ORF">OXIME_001066</name>
</gene>
<organism evidence="1 2">
    <name type="scientific">Oxyplasma meridianum</name>
    <dbReference type="NCBI Taxonomy" id="3073602"/>
    <lineage>
        <taxon>Archaea</taxon>
        <taxon>Methanobacteriati</taxon>
        <taxon>Thermoplasmatota</taxon>
        <taxon>Thermoplasmata</taxon>
        <taxon>Thermoplasmatales</taxon>
        <taxon>Thermoplasmataceae</taxon>
        <taxon>Oxyplasma</taxon>
    </lineage>
</organism>
<dbReference type="RefSeq" id="WP_393970829.1">
    <property type="nucleotide sequence ID" value="NZ_CP133772.1"/>
</dbReference>
<dbReference type="Proteomes" id="UP001451606">
    <property type="component" value="Chromosome"/>
</dbReference>
<name>A0AAX4NG65_9ARCH</name>
<evidence type="ECO:0000313" key="2">
    <source>
        <dbReference type="Proteomes" id="UP001451606"/>
    </source>
</evidence>